<evidence type="ECO:0000256" key="1">
    <source>
        <dbReference type="SAM" id="MobiDB-lite"/>
    </source>
</evidence>
<accession>A0A699Z5J5</accession>
<comment type="caution">
    <text evidence="2">The sequence shown here is derived from an EMBL/GenBank/DDBJ whole genome shotgun (WGS) entry which is preliminary data.</text>
</comment>
<proteinExistence type="predicted"/>
<evidence type="ECO:0000313" key="3">
    <source>
        <dbReference type="Proteomes" id="UP000485058"/>
    </source>
</evidence>
<gene>
    <name evidence="2" type="ORF">HaLaN_14631</name>
</gene>
<protein>
    <submittedName>
        <fullName evidence="2">Uncharacterized protein</fullName>
    </submittedName>
</protein>
<organism evidence="2 3">
    <name type="scientific">Haematococcus lacustris</name>
    <name type="common">Green alga</name>
    <name type="synonym">Haematococcus pluvialis</name>
    <dbReference type="NCBI Taxonomy" id="44745"/>
    <lineage>
        <taxon>Eukaryota</taxon>
        <taxon>Viridiplantae</taxon>
        <taxon>Chlorophyta</taxon>
        <taxon>core chlorophytes</taxon>
        <taxon>Chlorophyceae</taxon>
        <taxon>CS clade</taxon>
        <taxon>Chlamydomonadales</taxon>
        <taxon>Haematococcaceae</taxon>
        <taxon>Haematococcus</taxon>
    </lineage>
</organism>
<dbReference type="AlphaFoldDB" id="A0A699Z5J5"/>
<reference evidence="2 3" key="1">
    <citation type="submission" date="2020-02" db="EMBL/GenBank/DDBJ databases">
        <title>Draft genome sequence of Haematococcus lacustris strain NIES-144.</title>
        <authorList>
            <person name="Morimoto D."/>
            <person name="Nakagawa S."/>
            <person name="Yoshida T."/>
            <person name="Sawayama S."/>
        </authorList>
    </citation>
    <scope>NUCLEOTIDE SEQUENCE [LARGE SCALE GENOMIC DNA]</scope>
    <source>
        <strain evidence="2 3">NIES-144</strain>
    </source>
</reference>
<sequence length="214" mass="23132">MASWGAAGWHRVTVDSGSAGSFRRPKNARPRRWSVTARDRSQQPRSVATRLQAEVESCYAPAPRPSVFGGLKRPGRSSSSPRPYTPRLRLGVYVRIASDSLILAVECCKCPWLPSLALTRSCESVTQGQARRTCCLRVLSTFLLHCCSAPDAAPHTVPPTSRCCHSQLALFPVPCAPHVDPLHPVMLLLHAAPCASLRPHIALQQSSPLSAAAV</sequence>
<keyword evidence="3" id="KW-1185">Reference proteome</keyword>
<dbReference type="EMBL" id="BLLF01001220">
    <property type="protein sequence ID" value="GFH17907.1"/>
    <property type="molecule type" value="Genomic_DNA"/>
</dbReference>
<feature type="compositionally biased region" description="Basic residues" evidence="1">
    <location>
        <begin position="23"/>
        <end position="32"/>
    </location>
</feature>
<feature type="region of interest" description="Disordered" evidence="1">
    <location>
        <begin position="17"/>
        <end position="46"/>
    </location>
</feature>
<evidence type="ECO:0000313" key="2">
    <source>
        <dbReference type="EMBL" id="GFH17907.1"/>
    </source>
</evidence>
<name>A0A699Z5J5_HAELA</name>
<dbReference type="Proteomes" id="UP000485058">
    <property type="component" value="Unassembled WGS sequence"/>
</dbReference>